<protein>
    <recommendedName>
        <fullName evidence="2">Sortilin N-terminal domain-containing protein</fullName>
    </recommendedName>
</protein>
<proteinExistence type="predicted"/>
<evidence type="ECO:0000313" key="3">
    <source>
        <dbReference type="EMBL" id="RKX68360.1"/>
    </source>
</evidence>
<dbReference type="Pfam" id="PF15902">
    <property type="entry name" value="Sortilin-Vps10"/>
    <property type="match status" value="1"/>
</dbReference>
<keyword evidence="1" id="KW-0677">Repeat</keyword>
<dbReference type="PANTHER" id="PTHR43739">
    <property type="entry name" value="XYLOGLUCANASE (EUROFUNG)"/>
    <property type="match status" value="1"/>
</dbReference>
<evidence type="ECO:0000259" key="2">
    <source>
        <dbReference type="Pfam" id="PF15902"/>
    </source>
</evidence>
<dbReference type="PANTHER" id="PTHR43739:SF5">
    <property type="entry name" value="EXO-ALPHA-SIALIDASE"/>
    <property type="match status" value="1"/>
</dbReference>
<name>A0A660SED7_UNCW3</name>
<dbReference type="Gene3D" id="2.130.10.10">
    <property type="entry name" value="YVTN repeat-like/Quinoprotein amine dehydrogenase"/>
    <property type="match status" value="5"/>
</dbReference>
<gene>
    <name evidence="3" type="ORF">DRP53_10895</name>
</gene>
<sequence length="759" mass="83953">MIGLITLLIVQQGVGGWTYTGGPPVTLTFDLTVGEDVNNKVRFYAANLCSTVYYLEPEVEDKWKPVAAFYYPPNNPDRRIRWPRSVATVEQNTDLVWMCRWEEDDGKWGVYKSEDGGATWERYWSPHGINNPYPVSLTIDPHDQSHNTVYLGCFTSITTPYVAIYRTSDGGNTWSSLTDLLFGCKYSDQIAINPDDGNWILVCAPQYAGNQEILKGLWLSTDCGVTWSNRLPTHELHAVTYLNGSRAYAGGDEFWISTNGGLNWIMRYTPSGAVVYDILARAQDDIFIATNKGVFHTTDEGQTWEDRNGSGWNSILRASCYTIEEDPKSSTIYVGTWGALYRTSDFGQTWKEITAGMPPVYTHKLVIHNSLVYTAGRVWDTTGYTGSVVAPFVHRSTDGAQSWQGTAPPCIVRSLALVPHNKIDINWQNTNRLIAGFQISGVPHFDLKGTINYSSNGGISWNFAYDPADPGSQLNHLCYNPVVGNYAYACYDYKSGVQDGGFMRSTDYGASWELSSTGLPPDDVLSCDVNPLSGNELYAGTRSHGIYISTDYGATWSTLRAIFIPVTTIKFDPSDPDITYAGTSDGVLKTTDHGANWSFCNTGLPYLYITDLGVDPEEPTIVFGLCQEAVNSSENRFVCSVDGGARWLDLTGEMTLYLHDVEVDRVAPTEPGDFFAGTDHGVYKLSPPWINKHLVSSSEDATFANNGKKLVRNGDVLWCSYESGGAIYAVRSTDCGQSWSKKMEIGEGYCPALDLPEVM</sequence>
<feature type="non-terminal residue" evidence="3">
    <location>
        <position position="759"/>
    </location>
</feature>
<accession>A0A660SED7</accession>
<comment type="caution">
    <text evidence="3">The sequence shown here is derived from an EMBL/GenBank/DDBJ whole genome shotgun (WGS) entry which is preliminary data.</text>
</comment>
<dbReference type="InterPro" id="IPR052025">
    <property type="entry name" value="Xyloglucanase_GH74"/>
</dbReference>
<reference evidence="3 4" key="1">
    <citation type="submission" date="2018-06" db="EMBL/GenBank/DDBJ databases">
        <title>Extensive metabolic versatility and redundancy in microbially diverse, dynamic hydrothermal sediments.</title>
        <authorList>
            <person name="Dombrowski N."/>
            <person name="Teske A."/>
            <person name="Baker B.J."/>
        </authorList>
    </citation>
    <scope>NUCLEOTIDE SEQUENCE [LARGE SCALE GENOMIC DNA]</scope>
    <source>
        <strain evidence="3">B36_G15</strain>
    </source>
</reference>
<dbReference type="InterPro" id="IPR031778">
    <property type="entry name" value="Sortilin_N"/>
</dbReference>
<dbReference type="InterPro" id="IPR036278">
    <property type="entry name" value="Sialidase_sf"/>
</dbReference>
<dbReference type="SUPFAM" id="SSF50939">
    <property type="entry name" value="Sialidases"/>
    <property type="match status" value="1"/>
</dbReference>
<dbReference type="AlphaFoldDB" id="A0A660SED7"/>
<feature type="domain" description="Sortilin N-terminal" evidence="2">
    <location>
        <begin position="502"/>
        <end position="603"/>
    </location>
</feature>
<dbReference type="InterPro" id="IPR015943">
    <property type="entry name" value="WD40/YVTN_repeat-like_dom_sf"/>
</dbReference>
<dbReference type="GO" id="GO:0010411">
    <property type="term" value="P:xyloglucan metabolic process"/>
    <property type="evidence" value="ECO:0007669"/>
    <property type="project" value="TreeGrafter"/>
</dbReference>
<evidence type="ECO:0000313" key="4">
    <source>
        <dbReference type="Proteomes" id="UP000268469"/>
    </source>
</evidence>
<dbReference type="EMBL" id="QNBE01000172">
    <property type="protein sequence ID" value="RKX68360.1"/>
    <property type="molecule type" value="Genomic_DNA"/>
</dbReference>
<dbReference type="SUPFAM" id="SSF110296">
    <property type="entry name" value="Oligoxyloglucan reducing end-specific cellobiohydrolase"/>
    <property type="match status" value="2"/>
</dbReference>
<organism evidence="3 4">
    <name type="scientific">candidate division WOR-3 bacterium</name>
    <dbReference type="NCBI Taxonomy" id="2052148"/>
    <lineage>
        <taxon>Bacteria</taxon>
        <taxon>Bacteria division WOR-3</taxon>
    </lineage>
</organism>
<dbReference type="Proteomes" id="UP000268469">
    <property type="component" value="Unassembled WGS sequence"/>
</dbReference>
<evidence type="ECO:0000256" key="1">
    <source>
        <dbReference type="ARBA" id="ARBA00022737"/>
    </source>
</evidence>
<dbReference type="CDD" id="cd15482">
    <property type="entry name" value="Sialidase_non-viral"/>
    <property type="match status" value="2"/>
</dbReference>